<evidence type="ECO:0000313" key="2">
    <source>
        <dbReference type="EMBL" id="HFI91083.1"/>
    </source>
</evidence>
<sequence>MSMKIFQFPKQLKFLIASLLLSLTFGVIIGLGFLYYTTSYSTTKAIERYNGSQITNEFEIAENYPKPISEIFITTHNHIIAFTLIFTVVGFIFYFTSIPNNRLKNFLLIEPFISIIISFGSLWLIRFVNENFVYLMAVSSSFIYLSYFTMVSLILYEIFFKKL</sequence>
<comment type="caution">
    <text evidence="2">The sequence shown here is derived from an EMBL/GenBank/DDBJ whole genome shotgun (WGS) entry which is preliminary data.</text>
</comment>
<accession>A0A7V3E795</accession>
<name>A0A7V3E795_9BACT</name>
<dbReference type="EMBL" id="DSUJ01000008">
    <property type="protein sequence ID" value="HFI91083.1"/>
    <property type="molecule type" value="Genomic_DNA"/>
</dbReference>
<feature type="transmembrane region" description="Helical" evidence="1">
    <location>
        <begin position="107"/>
        <end position="126"/>
    </location>
</feature>
<dbReference type="AlphaFoldDB" id="A0A7V3E795"/>
<feature type="transmembrane region" description="Helical" evidence="1">
    <location>
        <begin position="12"/>
        <end position="36"/>
    </location>
</feature>
<protein>
    <submittedName>
        <fullName evidence="2">Uncharacterized protein</fullName>
    </submittedName>
</protein>
<keyword evidence="1" id="KW-1133">Transmembrane helix</keyword>
<evidence type="ECO:0000256" key="1">
    <source>
        <dbReference type="SAM" id="Phobius"/>
    </source>
</evidence>
<feature type="transmembrane region" description="Helical" evidence="1">
    <location>
        <begin position="78"/>
        <end position="95"/>
    </location>
</feature>
<keyword evidence="1" id="KW-0812">Transmembrane</keyword>
<reference evidence="2" key="1">
    <citation type="journal article" date="2020" name="mSystems">
        <title>Genome- and Community-Level Interaction Insights into Carbon Utilization and Element Cycling Functions of Hydrothermarchaeota in Hydrothermal Sediment.</title>
        <authorList>
            <person name="Zhou Z."/>
            <person name="Liu Y."/>
            <person name="Xu W."/>
            <person name="Pan J."/>
            <person name="Luo Z.H."/>
            <person name="Li M."/>
        </authorList>
    </citation>
    <scope>NUCLEOTIDE SEQUENCE [LARGE SCALE GENOMIC DNA]</scope>
    <source>
        <strain evidence="2">SpSt-479</strain>
    </source>
</reference>
<gene>
    <name evidence="2" type="ORF">ENS31_06050</name>
</gene>
<organism evidence="2">
    <name type="scientific">Ignavibacterium album</name>
    <dbReference type="NCBI Taxonomy" id="591197"/>
    <lineage>
        <taxon>Bacteria</taxon>
        <taxon>Pseudomonadati</taxon>
        <taxon>Ignavibacteriota</taxon>
        <taxon>Ignavibacteria</taxon>
        <taxon>Ignavibacteriales</taxon>
        <taxon>Ignavibacteriaceae</taxon>
        <taxon>Ignavibacterium</taxon>
    </lineage>
</organism>
<feature type="transmembrane region" description="Helical" evidence="1">
    <location>
        <begin position="132"/>
        <end position="156"/>
    </location>
</feature>
<keyword evidence="1" id="KW-0472">Membrane</keyword>
<proteinExistence type="predicted"/>